<organism evidence="1">
    <name type="scientific">Hexamita inflata</name>
    <dbReference type="NCBI Taxonomy" id="28002"/>
    <lineage>
        <taxon>Eukaryota</taxon>
        <taxon>Metamonada</taxon>
        <taxon>Diplomonadida</taxon>
        <taxon>Hexamitidae</taxon>
        <taxon>Hexamitinae</taxon>
        <taxon>Hexamita</taxon>
    </lineage>
</organism>
<dbReference type="EMBL" id="CAXDID020000361">
    <property type="protein sequence ID" value="CAL6082189.1"/>
    <property type="molecule type" value="Genomic_DNA"/>
</dbReference>
<accession>A0AA86RQC1</accession>
<keyword evidence="3" id="KW-1185">Reference proteome</keyword>
<evidence type="ECO:0000313" key="3">
    <source>
        <dbReference type="Proteomes" id="UP001642409"/>
    </source>
</evidence>
<protein>
    <submittedName>
        <fullName evidence="2">Hypothetical_protein</fullName>
    </submittedName>
</protein>
<evidence type="ECO:0000313" key="2">
    <source>
        <dbReference type="EMBL" id="CAL6082189.1"/>
    </source>
</evidence>
<comment type="caution">
    <text evidence="1">The sequence shown here is derived from an EMBL/GenBank/DDBJ whole genome shotgun (WGS) entry which is preliminary data.</text>
</comment>
<reference evidence="2 3" key="2">
    <citation type="submission" date="2024-07" db="EMBL/GenBank/DDBJ databases">
        <authorList>
            <person name="Akdeniz Z."/>
        </authorList>
    </citation>
    <scope>NUCLEOTIDE SEQUENCE [LARGE SCALE GENOMIC DNA]</scope>
</reference>
<name>A0AA86RQC1_9EUKA</name>
<evidence type="ECO:0000313" key="1">
    <source>
        <dbReference type="EMBL" id="CAI9970685.1"/>
    </source>
</evidence>
<proteinExistence type="predicted"/>
<dbReference type="AlphaFoldDB" id="A0AA86RQC1"/>
<dbReference type="Proteomes" id="UP001642409">
    <property type="component" value="Unassembled WGS sequence"/>
</dbReference>
<dbReference type="EMBL" id="CATOUU010001079">
    <property type="protein sequence ID" value="CAI9970685.1"/>
    <property type="molecule type" value="Genomic_DNA"/>
</dbReference>
<reference evidence="1" key="1">
    <citation type="submission" date="2023-06" db="EMBL/GenBank/DDBJ databases">
        <authorList>
            <person name="Kurt Z."/>
        </authorList>
    </citation>
    <scope>NUCLEOTIDE SEQUENCE</scope>
</reference>
<gene>
    <name evidence="1" type="ORF">HINF_LOCUS58330</name>
    <name evidence="2" type="ORF">HINF_LOCUS60981</name>
</gene>
<sequence length="185" mass="22619">MNKLIQQINENNHKILEEENMIQLEIVVERPIFQAYIQRRPDFNPNMQDEYFGTIAMFKLTYCLEIEEELRHDPNIQNNKGETIEIMCHNRKIQPQDWMICDPFIRDSTGNIVVQYRNNTLKPLSRKLRNIHQIQEDKANEYVYYLSDEIKDNWIVRMWKIHLYYKNVLRAYDNIPNYQPYDYIL</sequence>